<dbReference type="Pfam" id="PF12736">
    <property type="entry name" value="CABIT"/>
    <property type="match status" value="1"/>
</dbReference>
<gene>
    <name evidence="4 5 6 7 8" type="primary">LOC106065446</name>
</gene>
<evidence type="ECO:0000313" key="6">
    <source>
        <dbReference type="RefSeq" id="XP_013079722.2"/>
    </source>
</evidence>
<reference evidence="4 5" key="1">
    <citation type="submission" date="2025-04" db="UniProtKB">
        <authorList>
            <consortium name="RefSeq"/>
        </authorList>
    </citation>
    <scope>IDENTIFICATION</scope>
</reference>
<feature type="region of interest" description="Disordered" evidence="1">
    <location>
        <begin position="797"/>
        <end position="817"/>
    </location>
</feature>
<dbReference type="KEGG" id="bgt:106065446"/>
<feature type="region of interest" description="Disordered" evidence="1">
    <location>
        <begin position="349"/>
        <end position="375"/>
    </location>
</feature>
<dbReference type="GeneID" id="106065446"/>
<feature type="compositionally biased region" description="Low complexity" evidence="1">
    <location>
        <begin position="363"/>
        <end position="372"/>
    </location>
</feature>
<evidence type="ECO:0000313" key="5">
    <source>
        <dbReference type="RefSeq" id="XP_013079721.2"/>
    </source>
</evidence>
<proteinExistence type="predicted"/>
<protein>
    <submittedName>
        <fullName evidence="4 5">Uncharacterized protein LOC106065446</fullName>
    </submittedName>
</protein>
<evidence type="ECO:0000256" key="1">
    <source>
        <dbReference type="SAM" id="MobiDB-lite"/>
    </source>
</evidence>
<organism evidence="3 7">
    <name type="scientific">Biomphalaria glabrata</name>
    <name type="common">Bloodfluke planorb</name>
    <name type="synonym">Freshwater snail</name>
    <dbReference type="NCBI Taxonomy" id="6526"/>
    <lineage>
        <taxon>Eukaryota</taxon>
        <taxon>Metazoa</taxon>
        <taxon>Spiralia</taxon>
        <taxon>Lophotrochozoa</taxon>
        <taxon>Mollusca</taxon>
        <taxon>Gastropoda</taxon>
        <taxon>Heterobranchia</taxon>
        <taxon>Euthyneura</taxon>
        <taxon>Panpulmonata</taxon>
        <taxon>Hygrophila</taxon>
        <taxon>Lymnaeoidea</taxon>
        <taxon>Planorbidae</taxon>
        <taxon>Biomphalaria</taxon>
    </lineage>
</organism>
<evidence type="ECO:0000313" key="7">
    <source>
        <dbReference type="RefSeq" id="XP_013079724.2"/>
    </source>
</evidence>
<name>A0A9U8EB69_BIOGL</name>
<feature type="region of interest" description="Disordered" evidence="1">
    <location>
        <begin position="567"/>
        <end position="594"/>
    </location>
</feature>
<accession>A0A9U8EB69</accession>
<dbReference type="RefSeq" id="XP_055886016.1">
    <property type="nucleotide sequence ID" value="XM_056030041.1"/>
</dbReference>
<dbReference type="InterPro" id="IPR025946">
    <property type="entry name" value="CABIT_dom"/>
</dbReference>
<sequence length="1019" mass="114083">MGLSKKLGVWSQKTFQGGSQEVVYKWSNQTYTLGEVIRKFKLPCVVQCDTDPCCVLWSDFRFDLCQPLLLFSTRSTQKVHAISVHEEPSKQILEELDPPLAIPLDFEGWFAARPKGVDKLKVHKTIEEVVNSTAIRFLVTSKCSAFTTIKSVGGSFQYKEREITPGESFRKVCVMRNEPVNDALAELIKDYGPCLACLDEKDDDILIPLANETLCYDLAEMYPEMGDQIFRISSLIDGGNSKLPRLLQLIYGDPPVLNYSFTGMLRCYSIFTEETILAAILNPGKSMCLELTTDSVTKFRLALNESAIKKTIEYTNTFHLCDSFGPKFLTGIKVSFSLKPTLSDSQELTIASGDSDTQDTNDSDTNGSDTQDINADSEFDVEWRSVPGDMVLQSKHSSHKINNATISEQTNCEHLTESVPNPMNDKLYDGSMHPNNSQANRVNWNNKMTKSQLNRKSVEDEIVDKISSIEIHHTRDEDFTSSRNIFSIINSNLSSSMSIEADVHKPKSGDKNTVDKENPLLYLFHPMKNKDDNSLGNKEHVHAVSIALENVSDSTFDPRVPCKPAKEYVESEETGESSDSEFMESSELRQEPGQFSFAPYEGCERSLQSEKNTSSQKSPDYQNIQFDEKKSDSCNKKGIFSLTPLDIQQTYSDKQEPMICQENDSSEDEYDAEDILSLAASESEKLSTLTKNELQFSGTFPLEKSDKVAEIQEYRGIHERFALLGRQVSCESSTSQESFARFNSLIEEVTALVNTSSSRIIGASNRKPKTRNKLLQVQRSKYDKGYTELVSSTETIPDSLPGALSGESSKSQEISKAASKPLFTETEHFVSKPSSLPLLNQAALSNKFTTNSLDDITALNSANKHSEELHLIPKVNAHENSFRPFGVLKRSRGQQNIIEALDSKYLSAIDQNQNKEMPPNVLGAMKDTSDHPPVLQRRSNPSSNQAIQDHLEENVTDPQIYSNISLMRQKSETVEITSSRTSVDSDLTSVSSMNSVLYHPNQSHIFSTELESDESNFWI</sequence>
<dbReference type="AlphaFoldDB" id="A0A9U8EB69"/>
<evidence type="ECO:0000313" key="4">
    <source>
        <dbReference type="RefSeq" id="XP_013079720.2"/>
    </source>
</evidence>
<evidence type="ECO:0000259" key="2">
    <source>
        <dbReference type="Pfam" id="PF12736"/>
    </source>
</evidence>
<dbReference type="OrthoDB" id="6076990at2759"/>
<feature type="compositionally biased region" description="Acidic residues" evidence="1">
    <location>
        <begin position="570"/>
        <end position="584"/>
    </location>
</feature>
<dbReference type="Proteomes" id="UP001165740">
    <property type="component" value="Chromosome 5"/>
</dbReference>
<evidence type="ECO:0000313" key="8">
    <source>
        <dbReference type="RefSeq" id="XP_055886016.1"/>
    </source>
</evidence>
<keyword evidence="3" id="KW-1185">Reference proteome</keyword>
<dbReference type="RefSeq" id="XP_013079722.2">
    <property type="nucleotide sequence ID" value="XM_013224268.2"/>
</dbReference>
<dbReference type="RefSeq" id="XP_013079721.2">
    <property type="nucleotide sequence ID" value="XM_013224267.2"/>
</dbReference>
<dbReference type="RefSeq" id="XP_013079724.2">
    <property type="nucleotide sequence ID" value="XM_013224270.2"/>
</dbReference>
<dbReference type="RefSeq" id="XP_013079720.2">
    <property type="nucleotide sequence ID" value="XM_013224266.2"/>
</dbReference>
<feature type="domain" description="CABIT" evidence="2">
    <location>
        <begin position="73"/>
        <end position="281"/>
    </location>
</feature>
<evidence type="ECO:0000313" key="3">
    <source>
        <dbReference type="Proteomes" id="UP001165740"/>
    </source>
</evidence>